<evidence type="ECO:0000313" key="2">
    <source>
        <dbReference type="Proteomes" id="UP000011115"/>
    </source>
</evidence>
<sequence>MRQTIELTYTISKWKVIQVVEGKAESLEMNKFCEAIVSMDGSTKTTRRKIKSYDMTRKSIASNTIPFTAISCNIPGKSLGMGVFVTIVMNISTNCESLLKLKQTKSFIAGTEMFPSICKLRLLDKK</sequence>
<dbReference type="PaxDb" id="4113-PGSC0003DMT400004607"/>
<reference evidence="2" key="1">
    <citation type="journal article" date="2011" name="Nature">
        <title>Genome sequence and analysis of the tuber crop potato.</title>
        <authorList>
            <consortium name="The Potato Genome Sequencing Consortium"/>
        </authorList>
    </citation>
    <scope>NUCLEOTIDE SEQUENCE [LARGE SCALE GENOMIC DNA]</scope>
    <source>
        <strain evidence="2">cv. DM1-3 516 R44</strain>
    </source>
</reference>
<evidence type="ECO:0000313" key="1">
    <source>
        <dbReference type="EnsemblPlants" id="PGSC0003DMT400004607"/>
    </source>
</evidence>
<accession>M0ZNP5</accession>
<name>M0ZNP5_SOLTU</name>
<protein>
    <submittedName>
        <fullName evidence="1">NL0D</fullName>
    </submittedName>
</protein>
<dbReference type="AlphaFoldDB" id="M0ZNP5"/>
<dbReference type="HOGENOM" id="CLU_1985576_0_0_1"/>
<dbReference type="InParanoid" id="M0ZNP5"/>
<reference evidence="1" key="2">
    <citation type="submission" date="2015-06" db="UniProtKB">
        <authorList>
            <consortium name="EnsemblPlants"/>
        </authorList>
    </citation>
    <scope>IDENTIFICATION</scope>
    <source>
        <strain evidence="1">DM1-3 516 R44</strain>
    </source>
</reference>
<proteinExistence type="predicted"/>
<dbReference type="EnsemblPlants" id="PGSC0003DMT400004607">
    <property type="protein sequence ID" value="PGSC0003DMT400004607"/>
    <property type="gene ID" value="PGSC0003DMG402001828"/>
</dbReference>
<keyword evidence="2" id="KW-1185">Reference proteome</keyword>
<dbReference type="Gramene" id="PGSC0003DMT400004607">
    <property type="protein sequence ID" value="PGSC0003DMT400004607"/>
    <property type="gene ID" value="PGSC0003DMG402001828"/>
</dbReference>
<organism evidence="1 2">
    <name type="scientific">Solanum tuberosum</name>
    <name type="common">Potato</name>
    <dbReference type="NCBI Taxonomy" id="4113"/>
    <lineage>
        <taxon>Eukaryota</taxon>
        <taxon>Viridiplantae</taxon>
        <taxon>Streptophyta</taxon>
        <taxon>Embryophyta</taxon>
        <taxon>Tracheophyta</taxon>
        <taxon>Spermatophyta</taxon>
        <taxon>Magnoliopsida</taxon>
        <taxon>eudicotyledons</taxon>
        <taxon>Gunneridae</taxon>
        <taxon>Pentapetalae</taxon>
        <taxon>asterids</taxon>
        <taxon>lamiids</taxon>
        <taxon>Solanales</taxon>
        <taxon>Solanaceae</taxon>
        <taxon>Solanoideae</taxon>
        <taxon>Solaneae</taxon>
        <taxon>Solanum</taxon>
    </lineage>
</organism>
<dbReference type="Proteomes" id="UP000011115">
    <property type="component" value="Unassembled WGS sequence"/>
</dbReference>